<reference evidence="1 2" key="1">
    <citation type="submission" date="2019-03" db="EMBL/GenBank/DDBJ databases">
        <title>Genomic analyses of the natural microbiome of Caenorhabditis elegans.</title>
        <authorList>
            <person name="Samuel B."/>
        </authorList>
    </citation>
    <scope>NUCLEOTIDE SEQUENCE [LARGE SCALE GENOMIC DNA]</scope>
    <source>
        <strain evidence="1 2">JUb89</strain>
    </source>
</reference>
<protein>
    <submittedName>
        <fullName evidence="1">Uncharacterized protein</fullName>
    </submittedName>
</protein>
<evidence type="ECO:0000313" key="1">
    <source>
        <dbReference type="EMBL" id="TCM63333.1"/>
    </source>
</evidence>
<dbReference type="OrthoDB" id="6717066at2"/>
<dbReference type="EMBL" id="SLVJ01000021">
    <property type="protein sequence ID" value="TCM63333.1"/>
    <property type="molecule type" value="Genomic_DNA"/>
</dbReference>
<proteinExistence type="predicted"/>
<dbReference type="Proteomes" id="UP000294963">
    <property type="component" value="Unassembled WGS sequence"/>
</dbReference>
<name>A0A4R1XUG6_ACICA</name>
<comment type="caution">
    <text evidence="1">The sequence shown here is derived from an EMBL/GenBank/DDBJ whole genome shotgun (WGS) entry which is preliminary data.</text>
</comment>
<gene>
    <name evidence="1" type="ORF">EC844_12158</name>
</gene>
<sequence length="221" mass="25726">MAFDLVHYFAEQIKIQKPQLLNQYPAEQRQAHLFEINALSLGKIISLWRTDSNHIYQEIQSQDQLYIQEIARHLTTSAKNESELKQTEFEHCSSEILTFQFQELKQLDDTGHYGQNGMRELLLGQIEHLSGQAKDWVWSVNELNELIGSQPIVEESVSFDETMKEFNQMVHTQQNPVAVEIEHDQPEVIERHPTWAKVAEPIVALVVLWVLWNALQTYVFA</sequence>
<organism evidence="1 2">
    <name type="scientific">Acinetobacter calcoaceticus</name>
    <dbReference type="NCBI Taxonomy" id="471"/>
    <lineage>
        <taxon>Bacteria</taxon>
        <taxon>Pseudomonadati</taxon>
        <taxon>Pseudomonadota</taxon>
        <taxon>Gammaproteobacteria</taxon>
        <taxon>Moraxellales</taxon>
        <taxon>Moraxellaceae</taxon>
        <taxon>Acinetobacter</taxon>
        <taxon>Acinetobacter calcoaceticus/baumannii complex</taxon>
    </lineage>
</organism>
<dbReference type="AlphaFoldDB" id="A0A4R1XUG6"/>
<accession>A0A4R1XUG6</accession>
<keyword evidence="2" id="KW-1185">Reference proteome</keyword>
<evidence type="ECO:0000313" key="2">
    <source>
        <dbReference type="Proteomes" id="UP000294963"/>
    </source>
</evidence>